<evidence type="ECO:0000313" key="2">
    <source>
        <dbReference type="EMBL" id="UTF52934.1"/>
    </source>
</evidence>
<dbReference type="KEGG" id="sawl:NGM29_14280"/>
<name>A0A9E7N745_9EURY</name>
<evidence type="ECO:0000313" key="3">
    <source>
        <dbReference type="Proteomes" id="UP001056855"/>
    </source>
</evidence>
<dbReference type="EMBL" id="CP100355">
    <property type="protein sequence ID" value="UTF52934.1"/>
    <property type="molecule type" value="Genomic_DNA"/>
</dbReference>
<dbReference type="Proteomes" id="UP001056855">
    <property type="component" value="Chromosome"/>
</dbReference>
<organism evidence="2 3">
    <name type="scientific">Natronosalvus rutilus</name>
    <dbReference type="NCBI Taxonomy" id="2953753"/>
    <lineage>
        <taxon>Archaea</taxon>
        <taxon>Methanobacteriati</taxon>
        <taxon>Methanobacteriota</taxon>
        <taxon>Stenosarchaea group</taxon>
        <taxon>Halobacteria</taxon>
        <taxon>Halobacteriales</taxon>
        <taxon>Natrialbaceae</taxon>
        <taxon>Natronosalvus</taxon>
    </lineage>
</organism>
<evidence type="ECO:0000256" key="1">
    <source>
        <dbReference type="SAM" id="Phobius"/>
    </source>
</evidence>
<dbReference type="AlphaFoldDB" id="A0A9E7N745"/>
<proteinExistence type="predicted"/>
<dbReference type="InterPro" id="IPR055977">
    <property type="entry name" value="DUF7555"/>
</dbReference>
<feature type="transmembrane region" description="Helical" evidence="1">
    <location>
        <begin position="12"/>
        <end position="38"/>
    </location>
</feature>
<sequence length="149" mass="15935">MTRLESVQWRLLALVCADAISYVFAVVVVATLTAVPISLAVGGGFGGAKVVLFFAGFLLLAYATVRLWPNSPEEVSGRSTDAADAIGMSVSPTGSNETRFQRFARALPPARWIEPPPPDRELSSAGKLFWSSLGVLLISYLMETVFGVV</sequence>
<protein>
    <submittedName>
        <fullName evidence="2">Uncharacterized protein</fullName>
    </submittedName>
</protein>
<keyword evidence="3" id="KW-1185">Reference proteome</keyword>
<keyword evidence="1" id="KW-0812">Transmembrane</keyword>
<keyword evidence="1" id="KW-0472">Membrane</keyword>
<feature type="transmembrane region" description="Helical" evidence="1">
    <location>
        <begin position="50"/>
        <end position="68"/>
    </location>
</feature>
<keyword evidence="1" id="KW-1133">Transmembrane helix</keyword>
<dbReference type="GeneID" id="73291236"/>
<dbReference type="RefSeq" id="WP_254157026.1">
    <property type="nucleotide sequence ID" value="NZ_CP100355.1"/>
</dbReference>
<reference evidence="2" key="1">
    <citation type="submission" date="2022-06" db="EMBL/GenBank/DDBJ databases">
        <title>Diverse halophilic archaea isolated from saline environments.</title>
        <authorList>
            <person name="Cui H.-L."/>
        </authorList>
    </citation>
    <scope>NUCLEOTIDE SEQUENCE</scope>
    <source>
        <strain evidence="2">WLHS1</strain>
    </source>
</reference>
<accession>A0A9E7N745</accession>
<dbReference type="Pfam" id="PF24432">
    <property type="entry name" value="DUF7555"/>
    <property type="match status" value="1"/>
</dbReference>
<gene>
    <name evidence="2" type="ORF">NGM29_14280</name>
</gene>